<keyword evidence="5" id="KW-0548">Nucleotidyltransferase</keyword>
<gene>
    <name evidence="5" type="ORF">Tco_0800625</name>
</gene>
<evidence type="ECO:0000259" key="4">
    <source>
        <dbReference type="PROSITE" id="PS50994"/>
    </source>
</evidence>
<feature type="compositionally biased region" description="Low complexity" evidence="3">
    <location>
        <begin position="259"/>
        <end position="285"/>
    </location>
</feature>
<dbReference type="Gene3D" id="3.30.420.10">
    <property type="entry name" value="Ribonuclease H-like superfamily/Ribonuclease H"/>
    <property type="match status" value="1"/>
</dbReference>
<dbReference type="InterPro" id="IPR001584">
    <property type="entry name" value="Integrase_cat-core"/>
</dbReference>
<dbReference type="PANTHER" id="PTHR42648">
    <property type="entry name" value="TRANSPOSASE, PUTATIVE-RELATED"/>
    <property type="match status" value="1"/>
</dbReference>
<reference evidence="5" key="1">
    <citation type="journal article" date="2022" name="Int. J. Mol. Sci.">
        <title>Draft Genome of Tanacetum Coccineum: Genomic Comparison of Closely Related Tanacetum-Family Plants.</title>
        <authorList>
            <person name="Yamashiro T."/>
            <person name="Shiraishi A."/>
            <person name="Nakayama K."/>
            <person name="Satake H."/>
        </authorList>
    </citation>
    <scope>NUCLEOTIDE SEQUENCE</scope>
</reference>
<feature type="region of interest" description="Disordered" evidence="3">
    <location>
        <begin position="910"/>
        <end position="954"/>
    </location>
</feature>
<dbReference type="PANTHER" id="PTHR42648:SF31">
    <property type="entry name" value="RNA-DIRECTED DNA POLYMERASE"/>
    <property type="match status" value="1"/>
</dbReference>
<dbReference type="Pfam" id="PF14244">
    <property type="entry name" value="Retrotran_gag_3"/>
    <property type="match status" value="1"/>
</dbReference>
<keyword evidence="5" id="KW-0808">Transferase</keyword>
<feature type="compositionally biased region" description="Polar residues" evidence="3">
    <location>
        <begin position="238"/>
        <end position="253"/>
    </location>
</feature>
<dbReference type="InterPro" id="IPR039537">
    <property type="entry name" value="Retrotran_Ty1/copia-like"/>
</dbReference>
<feature type="region of interest" description="Disordered" evidence="3">
    <location>
        <begin position="235"/>
        <end position="296"/>
    </location>
</feature>
<feature type="compositionally biased region" description="Polar residues" evidence="3">
    <location>
        <begin position="912"/>
        <end position="954"/>
    </location>
</feature>
<keyword evidence="6" id="KW-1185">Reference proteome</keyword>
<feature type="domain" description="Integrase catalytic" evidence="4">
    <location>
        <begin position="599"/>
        <end position="774"/>
    </location>
</feature>
<dbReference type="Pfam" id="PF25597">
    <property type="entry name" value="SH3_retrovirus"/>
    <property type="match status" value="1"/>
</dbReference>
<comment type="caution">
    <text evidence="5">The sequence shown here is derived from an EMBL/GenBank/DDBJ whole genome shotgun (WGS) entry which is preliminary data.</text>
</comment>
<dbReference type="InterPro" id="IPR029472">
    <property type="entry name" value="Copia-like_N"/>
</dbReference>
<reference evidence="5" key="2">
    <citation type="submission" date="2022-01" db="EMBL/GenBank/DDBJ databases">
        <authorList>
            <person name="Yamashiro T."/>
            <person name="Shiraishi A."/>
            <person name="Satake H."/>
            <person name="Nakayama K."/>
        </authorList>
    </citation>
    <scope>NUCLEOTIDE SEQUENCE</scope>
</reference>
<evidence type="ECO:0000313" key="6">
    <source>
        <dbReference type="Proteomes" id="UP001151760"/>
    </source>
</evidence>
<protein>
    <submittedName>
        <fullName evidence="5">RNA-directed DNA polymerase</fullName>
    </submittedName>
</protein>
<dbReference type="InterPro" id="IPR036397">
    <property type="entry name" value="RNaseH_sf"/>
</dbReference>
<dbReference type="GO" id="GO:0003964">
    <property type="term" value="F:RNA-directed DNA polymerase activity"/>
    <property type="evidence" value="ECO:0007669"/>
    <property type="project" value="UniProtKB-KW"/>
</dbReference>
<dbReference type="Pfam" id="PF00665">
    <property type="entry name" value="rve"/>
    <property type="match status" value="1"/>
</dbReference>
<keyword evidence="2" id="KW-0378">Hydrolase</keyword>
<proteinExistence type="predicted"/>
<evidence type="ECO:0000256" key="2">
    <source>
        <dbReference type="ARBA" id="ARBA00022801"/>
    </source>
</evidence>
<evidence type="ECO:0000256" key="1">
    <source>
        <dbReference type="ARBA" id="ARBA00022723"/>
    </source>
</evidence>
<dbReference type="Pfam" id="PF13976">
    <property type="entry name" value="gag_pre-integrs"/>
    <property type="match status" value="1"/>
</dbReference>
<dbReference type="Pfam" id="PF07727">
    <property type="entry name" value="RVT_2"/>
    <property type="match status" value="1"/>
</dbReference>
<dbReference type="InterPro" id="IPR025724">
    <property type="entry name" value="GAG-pre-integrase_dom"/>
</dbReference>
<dbReference type="PROSITE" id="PS50994">
    <property type="entry name" value="INTEGRASE"/>
    <property type="match status" value="1"/>
</dbReference>
<sequence length="1131" mass="127647">MSVHGDSDTDDVTDPVTLISKLDVSNPLHLHFNDSAVLTVVSVKLKGTENYQVWANAMLLALEGKNKIGFIDGSCKKSITDVVLAKQWDRVNVVVLGWILNSISEELFLGQIFSKKAKHVWKELKETYHKVDGSVIFSLHHKINTIKQNGSNLSDYYHKLNALWKQYDAMIELPNCLCTPTSEFKKHNQLLKLMQFLMGLDDSYMSIRSSILSRETLPDVKVAYAIISSEESHRMASGSVSGPSQRAQTSAFLSNGPARNNFQRNQNSNSNNFRPNSSNFRPNNSTTGFRPNNPNPVRLNMPSNAELVCENCGYNGHTIDRCFKIIGYPADFGKKKGGQNGKGKNVAYNSVGSTSGSTSSTGFTDEQLATLLSLIKDNTGSEKNVQANMAGIYFNSSKVFNDNFEKFFCSNSNIVSRMGYNGKIVDSGANQHMTNSEKELDNVYDISHLNIKVAHPNGTNAIISKIGNLRLPNGLVLFDVLVIPEYCVTLVSVHKLAKDNKIFVVFDENKCFFVNQDLNLKNVLGTGKQCGGLYYLDTQGTKCKIDHDVFTCSLSFYDWHCRLGHPGDPALDVLKGSLKIDKNDKCVFCEICQRAKQTRKPFPLSDHKTKLLGEIVHLDLWGPYKVVSHTGHRYFLTVVDDYTRAVWVYLIKSKDEVFESINIFYNLIKNQFKRTVKIFRSDNGTEFLNQTFNKFCNDKGIVHQTSCAYTPQQNGVVERKHRHLLNVARCLMFQGGIPLRFWTECVLTATYLINRLPSSVLNGKSPYDMIYNSCPKLSHIRMFGCLCFATILNNHDKLTNRSEKCVMMGYSSSQKGYRLYSLDRHQFLVSRDVKFFESIFPFKESVSNGNKDKSKVSNVFQDNNLLNFFDLNDLELPNDDERVKSRHNSDPESQMMTLMPDLYEDEAATLDENPNSEGNVDSNPSTPSHGIQTLRGNLESNLNTPAQGTQNLRRSTRSSVFPRNYNDFVVNSKVKYGIEKFVGYSKLNAENLCFVTQLNKNSEPKTFFEASQSPQWVDAMNLEMSALLENDTWDLIESCKKARLVAMGCAQKEGVDYEETFSPVVKMISETVYMKPPQGFYPGDDNIVCRLKKSIYGLKQAARQWNAKLTSVLVENGLCQSKSDYFRDMCL</sequence>
<keyword evidence="1" id="KW-0479">Metal-binding</keyword>
<dbReference type="SUPFAM" id="SSF53098">
    <property type="entry name" value="Ribonuclease H-like"/>
    <property type="match status" value="1"/>
</dbReference>
<name>A0ABQ4ZXR0_9ASTR</name>
<dbReference type="InterPro" id="IPR012337">
    <property type="entry name" value="RNaseH-like_sf"/>
</dbReference>
<evidence type="ECO:0000256" key="3">
    <source>
        <dbReference type="SAM" id="MobiDB-lite"/>
    </source>
</evidence>
<accession>A0ABQ4ZXR0</accession>
<dbReference type="InterPro" id="IPR057670">
    <property type="entry name" value="SH3_retrovirus"/>
</dbReference>
<dbReference type="EMBL" id="BQNB010011673">
    <property type="protein sequence ID" value="GJS93657.1"/>
    <property type="molecule type" value="Genomic_DNA"/>
</dbReference>
<dbReference type="InterPro" id="IPR013103">
    <property type="entry name" value="RVT_2"/>
</dbReference>
<keyword evidence="5" id="KW-0695">RNA-directed DNA polymerase</keyword>
<dbReference type="Proteomes" id="UP001151760">
    <property type="component" value="Unassembled WGS sequence"/>
</dbReference>
<organism evidence="5 6">
    <name type="scientific">Tanacetum coccineum</name>
    <dbReference type="NCBI Taxonomy" id="301880"/>
    <lineage>
        <taxon>Eukaryota</taxon>
        <taxon>Viridiplantae</taxon>
        <taxon>Streptophyta</taxon>
        <taxon>Embryophyta</taxon>
        <taxon>Tracheophyta</taxon>
        <taxon>Spermatophyta</taxon>
        <taxon>Magnoliopsida</taxon>
        <taxon>eudicotyledons</taxon>
        <taxon>Gunneridae</taxon>
        <taxon>Pentapetalae</taxon>
        <taxon>asterids</taxon>
        <taxon>campanulids</taxon>
        <taxon>Asterales</taxon>
        <taxon>Asteraceae</taxon>
        <taxon>Asteroideae</taxon>
        <taxon>Anthemideae</taxon>
        <taxon>Anthemidinae</taxon>
        <taxon>Tanacetum</taxon>
    </lineage>
</organism>
<evidence type="ECO:0000313" key="5">
    <source>
        <dbReference type="EMBL" id="GJS93657.1"/>
    </source>
</evidence>